<dbReference type="InterPro" id="IPR000515">
    <property type="entry name" value="MetI-like"/>
</dbReference>
<comment type="caution">
    <text evidence="10">The sequence shown here is derived from an EMBL/GenBank/DDBJ whole genome shotgun (WGS) entry which is preliminary data.</text>
</comment>
<protein>
    <submittedName>
        <fullName evidence="10">ABC transporter permease</fullName>
    </submittedName>
</protein>
<evidence type="ECO:0000256" key="4">
    <source>
        <dbReference type="ARBA" id="ARBA00022692"/>
    </source>
</evidence>
<proteinExistence type="inferred from homology"/>
<dbReference type="GO" id="GO:0005886">
    <property type="term" value="C:plasma membrane"/>
    <property type="evidence" value="ECO:0007669"/>
    <property type="project" value="UniProtKB-SubCell"/>
</dbReference>
<dbReference type="InterPro" id="IPR035906">
    <property type="entry name" value="MetI-like_sf"/>
</dbReference>
<dbReference type="AlphaFoldDB" id="A0A8J3X622"/>
<dbReference type="Gene3D" id="1.10.3720.10">
    <property type="entry name" value="MetI-like"/>
    <property type="match status" value="1"/>
</dbReference>
<evidence type="ECO:0000256" key="2">
    <source>
        <dbReference type="ARBA" id="ARBA00022448"/>
    </source>
</evidence>
<feature type="region of interest" description="Disordered" evidence="8">
    <location>
        <begin position="1"/>
        <end position="21"/>
    </location>
</feature>
<organism evidence="10 11">
    <name type="scientific">Planotetraspora mira</name>
    <dbReference type="NCBI Taxonomy" id="58121"/>
    <lineage>
        <taxon>Bacteria</taxon>
        <taxon>Bacillati</taxon>
        <taxon>Actinomycetota</taxon>
        <taxon>Actinomycetes</taxon>
        <taxon>Streptosporangiales</taxon>
        <taxon>Streptosporangiaceae</taxon>
        <taxon>Planotetraspora</taxon>
    </lineage>
</organism>
<evidence type="ECO:0000313" key="11">
    <source>
        <dbReference type="Proteomes" id="UP000650628"/>
    </source>
</evidence>
<evidence type="ECO:0000256" key="3">
    <source>
        <dbReference type="ARBA" id="ARBA00022475"/>
    </source>
</evidence>
<dbReference type="EMBL" id="BOOO01000011">
    <property type="protein sequence ID" value="GII28791.1"/>
    <property type="molecule type" value="Genomic_DNA"/>
</dbReference>
<dbReference type="RefSeq" id="WP_203952824.1">
    <property type="nucleotide sequence ID" value="NZ_BOOO01000011.1"/>
</dbReference>
<keyword evidence="5 7" id="KW-1133">Transmembrane helix</keyword>
<feature type="transmembrane region" description="Helical" evidence="7">
    <location>
        <begin position="151"/>
        <end position="170"/>
    </location>
</feature>
<evidence type="ECO:0000256" key="5">
    <source>
        <dbReference type="ARBA" id="ARBA00022989"/>
    </source>
</evidence>
<gene>
    <name evidence="10" type="ORF">Pmi06nite_22330</name>
</gene>
<evidence type="ECO:0000256" key="8">
    <source>
        <dbReference type="SAM" id="MobiDB-lite"/>
    </source>
</evidence>
<name>A0A8J3X622_9ACTN</name>
<feature type="transmembrane region" description="Helical" evidence="7">
    <location>
        <begin position="213"/>
        <end position="232"/>
    </location>
</feature>
<feature type="transmembrane region" description="Helical" evidence="7">
    <location>
        <begin position="123"/>
        <end position="145"/>
    </location>
</feature>
<keyword evidence="11" id="KW-1185">Reference proteome</keyword>
<dbReference type="PROSITE" id="PS50928">
    <property type="entry name" value="ABC_TM1"/>
    <property type="match status" value="1"/>
</dbReference>
<dbReference type="PANTHER" id="PTHR43386">
    <property type="entry name" value="OLIGOPEPTIDE TRANSPORT SYSTEM PERMEASE PROTEIN APPC"/>
    <property type="match status" value="1"/>
</dbReference>
<dbReference type="GO" id="GO:0055085">
    <property type="term" value="P:transmembrane transport"/>
    <property type="evidence" value="ECO:0007669"/>
    <property type="project" value="InterPro"/>
</dbReference>
<reference evidence="10 11" key="1">
    <citation type="submission" date="2021-01" db="EMBL/GenBank/DDBJ databases">
        <title>Whole genome shotgun sequence of Planotetraspora mira NBRC 15435.</title>
        <authorList>
            <person name="Komaki H."/>
            <person name="Tamura T."/>
        </authorList>
    </citation>
    <scope>NUCLEOTIDE SEQUENCE [LARGE SCALE GENOMIC DNA]</scope>
    <source>
        <strain evidence="10 11">NBRC 15435</strain>
    </source>
</reference>
<evidence type="ECO:0000256" key="6">
    <source>
        <dbReference type="ARBA" id="ARBA00023136"/>
    </source>
</evidence>
<evidence type="ECO:0000256" key="7">
    <source>
        <dbReference type="RuleBase" id="RU363032"/>
    </source>
</evidence>
<keyword evidence="4 7" id="KW-0812">Transmembrane</keyword>
<keyword evidence="3" id="KW-1003">Cell membrane</keyword>
<comment type="subcellular location">
    <subcellularLocation>
        <location evidence="1 7">Cell membrane</location>
        <topology evidence="1 7">Multi-pass membrane protein</topology>
    </subcellularLocation>
</comment>
<feature type="transmembrane region" description="Helical" evidence="7">
    <location>
        <begin position="27"/>
        <end position="50"/>
    </location>
</feature>
<feature type="domain" description="ABC transmembrane type-1" evidence="9">
    <location>
        <begin position="88"/>
        <end position="277"/>
    </location>
</feature>
<evidence type="ECO:0000256" key="1">
    <source>
        <dbReference type="ARBA" id="ARBA00004651"/>
    </source>
</evidence>
<dbReference type="Pfam" id="PF00528">
    <property type="entry name" value="BPD_transp_1"/>
    <property type="match status" value="1"/>
</dbReference>
<dbReference type="InterPro" id="IPR050366">
    <property type="entry name" value="BP-dependent_transpt_permease"/>
</dbReference>
<keyword evidence="2 7" id="KW-0813">Transport</keyword>
<evidence type="ECO:0000313" key="10">
    <source>
        <dbReference type="EMBL" id="GII28791.1"/>
    </source>
</evidence>
<feature type="transmembrane region" description="Helical" evidence="7">
    <location>
        <begin position="90"/>
        <end position="116"/>
    </location>
</feature>
<keyword evidence="6 7" id="KW-0472">Membrane</keyword>
<dbReference type="Proteomes" id="UP000650628">
    <property type="component" value="Unassembled WGS sequence"/>
</dbReference>
<dbReference type="SUPFAM" id="SSF161098">
    <property type="entry name" value="MetI-like"/>
    <property type="match status" value="1"/>
</dbReference>
<comment type="similarity">
    <text evidence="7">Belongs to the binding-protein-dependent transport system permease family.</text>
</comment>
<sequence length="292" mass="30388">MSVEQAVVGAPEEDGAKTTPRHVSRSVTLTIGCVLVGVIVIVAVVSLFWVPFAPEDTSGRRLMPPGLPHLLGTDKLGRDLLTQLMIGARIALAAGAGSVLLGGVIGISAGLAAGFATRWLDDVVSALLDILIAFPTLLLAMLVAATQAASLTSAIVAIGLAMSAIVARLTRVLVKRVLAQDFITASRTSGTSWPRVVIEHVLPNIWPTLSVNLALQFGLAVLAEASLSYLGLGAPPPNASWGRMLQEAQASVFIAPVGVIAPGVLIVVLVIGVNLIADGFRDVADPTRRRRR</sequence>
<evidence type="ECO:0000259" key="9">
    <source>
        <dbReference type="PROSITE" id="PS50928"/>
    </source>
</evidence>
<accession>A0A8J3X622</accession>
<feature type="transmembrane region" description="Helical" evidence="7">
    <location>
        <begin position="252"/>
        <end position="280"/>
    </location>
</feature>
<dbReference type="CDD" id="cd06261">
    <property type="entry name" value="TM_PBP2"/>
    <property type="match status" value="1"/>
</dbReference>
<dbReference type="PANTHER" id="PTHR43386:SF25">
    <property type="entry name" value="PEPTIDE ABC TRANSPORTER PERMEASE PROTEIN"/>
    <property type="match status" value="1"/>
</dbReference>